<dbReference type="Pfam" id="PF25788">
    <property type="entry name" value="Ig_Rha78A_N"/>
    <property type="match status" value="1"/>
</dbReference>
<comment type="caution">
    <text evidence="8">The sequence shown here is derived from an EMBL/GenBank/DDBJ whole genome shotgun (WGS) entry which is preliminary data.</text>
</comment>
<proteinExistence type="predicted"/>
<feature type="domain" description="Alpha-L-rhamnosidase concanavalin-like" evidence="4">
    <location>
        <begin position="347"/>
        <end position="447"/>
    </location>
</feature>
<dbReference type="EMBL" id="SNYC01000004">
    <property type="protein sequence ID" value="TDQ10268.1"/>
    <property type="molecule type" value="Genomic_DNA"/>
</dbReference>
<dbReference type="InterPro" id="IPR013737">
    <property type="entry name" value="Bac_rhamnosid_N"/>
</dbReference>
<dbReference type="SUPFAM" id="SSF48208">
    <property type="entry name" value="Six-hairpin glycosidases"/>
    <property type="match status" value="1"/>
</dbReference>
<dbReference type="Gene3D" id="2.60.420.10">
    <property type="entry name" value="Maltose phosphorylase, domain 3"/>
    <property type="match status" value="1"/>
</dbReference>
<evidence type="ECO:0000256" key="1">
    <source>
        <dbReference type="ARBA" id="ARBA00001445"/>
    </source>
</evidence>
<feature type="domain" description="Alpha-L-rhamnosidase six-hairpin glycosidase" evidence="6">
    <location>
        <begin position="453"/>
        <end position="797"/>
    </location>
</feature>
<keyword evidence="9" id="KW-1185">Reference proteome</keyword>
<dbReference type="Pfam" id="PF17390">
    <property type="entry name" value="Bac_rhamnosid_C"/>
    <property type="match status" value="1"/>
</dbReference>
<dbReference type="InterPro" id="IPR013783">
    <property type="entry name" value="Ig-like_fold"/>
</dbReference>
<dbReference type="InterPro" id="IPR016007">
    <property type="entry name" value="Alpha_rhamnosid"/>
</dbReference>
<dbReference type="Gene3D" id="1.50.10.10">
    <property type="match status" value="1"/>
</dbReference>
<accession>A0A4R6SWE2</accession>
<dbReference type="InterPro" id="IPR035398">
    <property type="entry name" value="Bac_rhamnosid_C"/>
</dbReference>
<dbReference type="Gene3D" id="2.60.120.260">
    <property type="entry name" value="Galactose-binding domain-like"/>
    <property type="match status" value="2"/>
</dbReference>
<sequence>MNNLTIKSLLLTVLLVSSLTGFTQKISVSDLKVEQLSNPLSVDAPAPRLSWKIKSTLKNTIQASYDIRVGTNKNNLASGKGIVWTGSAKSDQSVLIPYAGPELQSKKRYFWQVKVKDNHGNTSAWSDVQYWQTGLKAADWTAQWISVSTTDTSARSPLFRKAFILKKKIKSALAYMTVKGLYEAHINGQRVGDSYFAPGWTSYRKHLQYQVYDVTASLKTGTNAIGVVVGDGWFKGRIGFGHQRRVYGDTRALLMQLEIEYTDGTKESIHTDESWKTAYGPIMASDIYDGETYDARQEKSGWNTAGYTEDQSWTNVRIVEKGTEQLVGMSGPMVSKHEQFKALKVFKTPKGETVVDFGQNLVGWVMLKAKGPAGTRITLSHAEVLTKAGDFYTVNLRTAKAQNVYILKENTEQVFEPHFTFQGFRYVKVEGYPGELKSEDLTAVAIYSDMEVTGKFSTSNPLLNQLQHNIEWGQKGNFVDVPTDCPQRDERLGWTGDAQAFANTAAYNMDVAGFFTKWMKDVQADQQPSGLIPHVIPNVIGANDGASAGWADVSTIIPWDMYVAYGDKRILEVQYESMKKWVGYMSAAAKNNLWNTGSHFGDWLFYRPEDDNDGRAAVTDKYLIAQTFYAHSTQIMINAAQVLGKKDDVEKYTILLHAIKDAFIKEYMTGNGRLVSSTQTAYVLALQFDMLPEAMRKSAADRLVRNIRDYGNHLTTGFLGTPYLCHVLTRFGHTDVAYNLLMQESYPSWLYPVKMGATTIWERWDGIKPDGSFQTPDMNSYNHYAYGAIGDWMYRNIAGINSDPTVPGYKKISISPKPGGKLTSASGELNTPYGWVTSTWKIENGVFKLDVQVPANTTASVTLPAPILIDGRETVNNTEIGSGSYHFECNMTSPAAK</sequence>
<evidence type="ECO:0000259" key="6">
    <source>
        <dbReference type="Pfam" id="PF17389"/>
    </source>
</evidence>
<dbReference type="InterPro" id="IPR012341">
    <property type="entry name" value="6hp_glycosidase-like_sf"/>
</dbReference>
<evidence type="ECO:0000259" key="5">
    <source>
        <dbReference type="Pfam" id="PF08531"/>
    </source>
</evidence>
<dbReference type="InterPro" id="IPR008902">
    <property type="entry name" value="Rhamnosid_concanavalin"/>
</dbReference>
<dbReference type="EC" id="3.2.1.40" evidence="2"/>
<organism evidence="8 9">
    <name type="scientific">Pedobacter metabolipauper</name>
    <dbReference type="NCBI Taxonomy" id="425513"/>
    <lineage>
        <taxon>Bacteria</taxon>
        <taxon>Pseudomonadati</taxon>
        <taxon>Bacteroidota</taxon>
        <taxon>Sphingobacteriia</taxon>
        <taxon>Sphingobacteriales</taxon>
        <taxon>Sphingobacteriaceae</taxon>
        <taxon>Pedobacter</taxon>
    </lineage>
</organism>
<evidence type="ECO:0000256" key="3">
    <source>
        <dbReference type="ARBA" id="ARBA00022801"/>
    </source>
</evidence>
<comment type="catalytic activity">
    <reaction evidence="1">
        <text>Hydrolysis of terminal non-reducing alpha-L-rhamnose residues in alpha-L-rhamnosides.</text>
        <dbReference type="EC" id="3.2.1.40"/>
    </reaction>
</comment>
<dbReference type="InterPro" id="IPR035396">
    <property type="entry name" value="Bac_rhamnosid6H"/>
</dbReference>
<dbReference type="OrthoDB" id="9766741at2"/>
<protein>
    <recommendedName>
        <fullName evidence="2">alpha-L-rhamnosidase</fullName>
        <ecNumber evidence="2">3.2.1.40</ecNumber>
    </recommendedName>
</protein>
<dbReference type="PANTHER" id="PTHR33307:SF6">
    <property type="entry name" value="ALPHA-RHAMNOSIDASE (EUROFUNG)-RELATED"/>
    <property type="match status" value="1"/>
</dbReference>
<evidence type="ECO:0000313" key="8">
    <source>
        <dbReference type="EMBL" id="TDQ10268.1"/>
    </source>
</evidence>
<evidence type="ECO:0000313" key="9">
    <source>
        <dbReference type="Proteomes" id="UP000295620"/>
    </source>
</evidence>
<evidence type="ECO:0000259" key="7">
    <source>
        <dbReference type="Pfam" id="PF17390"/>
    </source>
</evidence>
<feature type="domain" description="Bacterial alpha-L-rhamnosidase N-terminal" evidence="5">
    <location>
        <begin position="167"/>
        <end position="337"/>
    </location>
</feature>
<reference evidence="8 9" key="1">
    <citation type="submission" date="2019-03" db="EMBL/GenBank/DDBJ databases">
        <title>Genomic Encyclopedia of Archaeal and Bacterial Type Strains, Phase II (KMG-II): from individual species to whole genera.</title>
        <authorList>
            <person name="Goeker M."/>
        </authorList>
    </citation>
    <scope>NUCLEOTIDE SEQUENCE [LARGE SCALE GENOMIC DNA]</scope>
    <source>
        <strain evidence="8 9">DSM 19035</strain>
    </source>
</reference>
<gene>
    <name evidence="8" type="ORF">ATK78_2434</name>
</gene>
<evidence type="ECO:0000259" key="4">
    <source>
        <dbReference type="Pfam" id="PF05592"/>
    </source>
</evidence>
<dbReference type="PANTHER" id="PTHR33307">
    <property type="entry name" value="ALPHA-RHAMNOSIDASE (EUROFUNG)"/>
    <property type="match status" value="1"/>
</dbReference>
<dbReference type="Pfam" id="PF05592">
    <property type="entry name" value="Bac_rhamnosid"/>
    <property type="match status" value="1"/>
</dbReference>
<dbReference type="GO" id="GO:0030596">
    <property type="term" value="F:alpha-L-rhamnosidase activity"/>
    <property type="evidence" value="ECO:0007669"/>
    <property type="project" value="UniProtKB-EC"/>
</dbReference>
<dbReference type="AlphaFoldDB" id="A0A4R6SWE2"/>
<dbReference type="GO" id="GO:0005975">
    <property type="term" value="P:carbohydrate metabolic process"/>
    <property type="evidence" value="ECO:0007669"/>
    <property type="project" value="InterPro"/>
</dbReference>
<dbReference type="InterPro" id="IPR008928">
    <property type="entry name" value="6-hairpin_glycosidase_sf"/>
</dbReference>
<keyword evidence="3" id="KW-0378">Hydrolase</keyword>
<dbReference type="Pfam" id="PF08531">
    <property type="entry name" value="Bac_rhamnosid_N"/>
    <property type="match status" value="1"/>
</dbReference>
<dbReference type="PIRSF" id="PIRSF010631">
    <property type="entry name" value="A-rhamnsds"/>
    <property type="match status" value="1"/>
</dbReference>
<name>A0A4R6SWE2_9SPHI</name>
<dbReference type="Proteomes" id="UP000295620">
    <property type="component" value="Unassembled WGS sequence"/>
</dbReference>
<dbReference type="Gene3D" id="2.60.40.10">
    <property type="entry name" value="Immunoglobulins"/>
    <property type="match status" value="1"/>
</dbReference>
<dbReference type="Pfam" id="PF17389">
    <property type="entry name" value="Bac_rhamnosid6H"/>
    <property type="match status" value="1"/>
</dbReference>
<dbReference type="RefSeq" id="WP_133576286.1">
    <property type="nucleotide sequence ID" value="NZ_SNYC01000004.1"/>
</dbReference>
<feature type="domain" description="Alpha-L-rhamnosidase C-terminal" evidence="7">
    <location>
        <begin position="799"/>
        <end position="865"/>
    </location>
</feature>
<evidence type="ECO:0000256" key="2">
    <source>
        <dbReference type="ARBA" id="ARBA00012652"/>
    </source>
</evidence>